<evidence type="ECO:0000313" key="4">
    <source>
        <dbReference type="Proteomes" id="UP001146670"/>
    </source>
</evidence>
<protein>
    <recommendedName>
        <fullName evidence="2">Copper homeostasis protein cutC homolog</fullName>
    </recommendedName>
</protein>
<dbReference type="RefSeq" id="WP_268752415.1">
    <property type="nucleotide sequence ID" value="NZ_JAPRFQ010000002.1"/>
</dbReference>
<comment type="caution">
    <text evidence="3">The sequence shown here is derived from an EMBL/GenBank/DDBJ whole genome shotgun (WGS) entry which is preliminary data.</text>
</comment>
<reference evidence="3" key="1">
    <citation type="submission" date="2022-12" db="EMBL/GenBank/DDBJ databases">
        <title>Description and comparative metabolic analysis of Aerococcus sp. nov., isolated from the feces of a pig.</title>
        <authorList>
            <person name="Chang Y.-H."/>
        </authorList>
    </citation>
    <scope>NUCLEOTIDE SEQUENCE</scope>
    <source>
        <strain evidence="3">YH-aer222</strain>
    </source>
</reference>
<dbReference type="SUPFAM" id="SSF110395">
    <property type="entry name" value="CutC-like"/>
    <property type="match status" value="1"/>
</dbReference>
<dbReference type="Pfam" id="PF03932">
    <property type="entry name" value="CutC"/>
    <property type="match status" value="1"/>
</dbReference>
<dbReference type="PANTHER" id="PTHR12598">
    <property type="entry name" value="COPPER HOMEOSTASIS PROTEIN CUTC"/>
    <property type="match status" value="1"/>
</dbReference>
<comment type="similarity">
    <text evidence="1">Belongs to the CutC family.</text>
</comment>
<gene>
    <name evidence="3" type="ORF">OW157_05805</name>
</gene>
<dbReference type="EMBL" id="JAPRFR010000002">
    <property type="protein sequence ID" value="MCZ0726087.1"/>
    <property type="molecule type" value="Genomic_DNA"/>
</dbReference>
<dbReference type="InterPro" id="IPR005627">
    <property type="entry name" value="CutC-like"/>
</dbReference>
<dbReference type="AlphaFoldDB" id="A0A9X3JF27"/>
<dbReference type="InterPro" id="IPR036822">
    <property type="entry name" value="CutC-like_dom_sf"/>
</dbReference>
<proteinExistence type="inferred from homology"/>
<accession>A0A9X3JF27</accession>
<organism evidence="3 4">
    <name type="scientific">Aerococcus kribbianus</name>
    <dbReference type="NCBI Taxonomy" id="2999064"/>
    <lineage>
        <taxon>Bacteria</taxon>
        <taxon>Bacillati</taxon>
        <taxon>Bacillota</taxon>
        <taxon>Bacilli</taxon>
        <taxon>Lactobacillales</taxon>
        <taxon>Aerococcaceae</taxon>
        <taxon>Aerococcus</taxon>
    </lineage>
</organism>
<evidence type="ECO:0000313" key="3">
    <source>
        <dbReference type="EMBL" id="MCZ0726087.1"/>
    </source>
</evidence>
<dbReference type="Proteomes" id="UP001146670">
    <property type="component" value="Unassembled WGS sequence"/>
</dbReference>
<evidence type="ECO:0000256" key="2">
    <source>
        <dbReference type="ARBA" id="ARBA00019014"/>
    </source>
</evidence>
<dbReference type="PANTHER" id="PTHR12598:SF0">
    <property type="entry name" value="COPPER HOMEOSTASIS PROTEIN CUTC HOMOLOG"/>
    <property type="match status" value="1"/>
</dbReference>
<sequence length="210" mass="23015">MLLEACVENFTDIPEKLASGAQRVELCDNLAVGGTTPSYGVLKHSLAYSQAHPLAIVAMLRNRGGDFNYTSDDKAIMWTDLQMMADLGVRSIAVGALQGDDLDREFVSKIAAFCRAHDIEMVFHMAFDQISYDKQFKTLDFLVDSGFARILTHGGPSGSDILANHNRLLELIDYANNRITIMPGGGIHRDNLQAIDQVIAAAEYHGSQIV</sequence>
<name>A0A9X3JF27_9LACT</name>
<dbReference type="Gene3D" id="3.20.20.380">
    <property type="entry name" value="Copper homeostasis (CutC) domain"/>
    <property type="match status" value="1"/>
</dbReference>
<evidence type="ECO:0000256" key="1">
    <source>
        <dbReference type="ARBA" id="ARBA00007768"/>
    </source>
</evidence>
<dbReference type="GO" id="GO:0005507">
    <property type="term" value="F:copper ion binding"/>
    <property type="evidence" value="ECO:0007669"/>
    <property type="project" value="TreeGrafter"/>
</dbReference>
<keyword evidence="4" id="KW-1185">Reference proteome</keyword>